<reference evidence="1" key="1">
    <citation type="journal article" date="2021" name="IMA Fungus">
        <title>Genomic characterization of three marine fungi, including Emericellopsis atlantica sp. nov. with signatures of a generalist lifestyle and marine biomass degradation.</title>
        <authorList>
            <person name="Hagestad O.C."/>
            <person name="Hou L."/>
            <person name="Andersen J.H."/>
            <person name="Hansen E.H."/>
            <person name="Altermark B."/>
            <person name="Li C."/>
            <person name="Kuhnert E."/>
            <person name="Cox R.J."/>
            <person name="Crous P.W."/>
            <person name="Spatafora J.W."/>
            <person name="Lail K."/>
            <person name="Amirebrahimi M."/>
            <person name="Lipzen A."/>
            <person name="Pangilinan J."/>
            <person name="Andreopoulos W."/>
            <person name="Hayes R.D."/>
            <person name="Ng V."/>
            <person name="Grigoriev I.V."/>
            <person name="Jackson S.A."/>
            <person name="Sutton T.D.S."/>
            <person name="Dobson A.D.W."/>
            <person name="Rama T."/>
        </authorList>
    </citation>
    <scope>NUCLEOTIDE SEQUENCE</scope>
    <source>
        <strain evidence="1">TRa018bII</strain>
    </source>
</reference>
<dbReference type="EMBL" id="MU251591">
    <property type="protein sequence ID" value="KAG9231615.1"/>
    <property type="molecule type" value="Genomic_DNA"/>
</dbReference>
<sequence length="88" mass="9565">MATAAIDCYHVSTCVFVSGLNKQVSWTSQAWLTLINSVPSEISLRAIKKDMADPSAVIPLTPYADHHVADALASLSDEDVCLKLTRVY</sequence>
<organism evidence="1 2">
    <name type="scientific">Amylocarpus encephaloides</name>
    <dbReference type="NCBI Taxonomy" id="45428"/>
    <lineage>
        <taxon>Eukaryota</taxon>
        <taxon>Fungi</taxon>
        <taxon>Dikarya</taxon>
        <taxon>Ascomycota</taxon>
        <taxon>Pezizomycotina</taxon>
        <taxon>Leotiomycetes</taxon>
        <taxon>Helotiales</taxon>
        <taxon>Helotiales incertae sedis</taxon>
        <taxon>Amylocarpus</taxon>
    </lineage>
</organism>
<keyword evidence="2" id="KW-1185">Reference proteome</keyword>
<comment type="caution">
    <text evidence="1">The sequence shown here is derived from an EMBL/GenBank/DDBJ whole genome shotgun (WGS) entry which is preliminary data.</text>
</comment>
<protein>
    <submittedName>
        <fullName evidence="1">Uncharacterized protein</fullName>
    </submittedName>
</protein>
<evidence type="ECO:0000313" key="2">
    <source>
        <dbReference type="Proteomes" id="UP000824998"/>
    </source>
</evidence>
<evidence type="ECO:0000313" key="1">
    <source>
        <dbReference type="EMBL" id="KAG9231615.1"/>
    </source>
</evidence>
<dbReference type="OrthoDB" id="10036721at2759"/>
<accession>A0A9P8C328</accession>
<proteinExistence type="predicted"/>
<gene>
    <name evidence="1" type="ORF">BJ875DRAFT_469066</name>
</gene>
<dbReference type="AlphaFoldDB" id="A0A9P8C328"/>
<name>A0A9P8C328_9HELO</name>
<dbReference type="Proteomes" id="UP000824998">
    <property type="component" value="Unassembled WGS sequence"/>
</dbReference>